<sequence>MNKLAKTALIPAALVLTLNGTLNTAHAQTTTATTQARPNVLFLADTGRPGAVDVYVDGTRVEAGVQATDRPSLLFLTPGAHDITVKTSLNGQVLATATLNVLPNSLNAVSLQNDYDANGMDYTLALVSGSTAVRNLVNAD</sequence>
<proteinExistence type="predicted"/>
<keyword evidence="1" id="KW-0732">Signal</keyword>
<feature type="chain" id="PRO_5045627903" description="DUF4397 domain-containing protein" evidence="1">
    <location>
        <begin position="28"/>
        <end position="140"/>
    </location>
</feature>
<evidence type="ECO:0000313" key="3">
    <source>
        <dbReference type="Proteomes" id="UP001064971"/>
    </source>
</evidence>
<dbReference type="RefSeq" id="WP_264775921.1">
    <property type="nucleotide sequence ID" value="NZ_AP026560.1"/>
</dbReference>
<organism evidence="2 3">
    <name type="scientific">Deinococcus aetherius</name>
    <dbReference type="NCBI Taxonomy" id="200252"/>
    <lineage>
        <taxon>Bacteria</taxon>
        <taxon>Thermotogati</taxon>
        <taxon>Deinococcota</taxon>
        <taxon>Deinococci</taxon>
        <taxon>Deinococcales</taxon>
        <taxon>Deinococcaceae</taxon>
        <taxon>Deinococcus</taxon>
    </lineage>
</organism>
<feature type="signal peptide" evidence="1">
    <location>
        <begin position="1"/>
        <end position="27"/>
    </location>
</feature>
<reference evidence="2" key="1">
    <citation type="submission" date="2022-07" db="EMBL/GenBank/DDBJ databases">
        <title>Complete Genome Sequence of the Radioresistant Bacterium Deinococcus aetherius ST0316, Isolated from the Air Dust collected in Lower Stratosphere above Japan.</title>
        <authorList>
            <person name="Satoh K."/>
            <person name="Hagiwara K."/>
            <person name="Katsumata K."/>
            <person name="Kubo A."/>
            <person name="Yokobori S."/>
            <person name="Yamagishi A."/>
            <person name="Oono Y."/>
            <person name="Narumi I."/>
        </authorList>
    </citation>
    <scope>NUCLEOTIDE SEQUENCE</scope>
    <source>
        <strain evidence="2">ST0316</strain>
    </source>
</reference>
<name>A0ABM8AHM5_9DEIO</name>
<keyword evidence="3" id="KW-1185">Reference proteome</keyword>
<evidence type="ECO:0000313" key="2">
    <source>
        <dbReference type="EMBL" id="BDP43267.1"/>
    </source>
</evidence>
<dbReference type="EMBL" id="AP026560">
    <property type="protein sequence ID" value="BDP43267.1"/>
    <property type="molecule type" value="Genomic_DNA"/>
</dbReference>
<accession>A0ABM8AHM5</accession>
<dbReference type="Proteomes" id="UP001064971">
    <property type="component" value="Chromosome"/>
</dbReference>
<evidence type="ECO:0008006" key="4">
    <source>
        <dbReference type="Google" id="ProtNLM"/>
    </source>
</evidence>
<gene>
    <name evidence="2" type="ORF">DAETH_32360</name>
</gene>
<protein>
    <recommendedName>
        <fullName evidence="4">DUF4397 domain-containing protein</fullName>
    </recommendedName>
</protein>
<evidence type="ECO:0000256" key="1">
    <source>
        <dbReference type="SAM" id="SignalP"/>
    </source>
</evidence>